<comment type="caution">
    <text evidence="4">The sequence shown here is derived from an EMBL/GenBank/DDBJ whole genome shotgun (WGS) entry which is preliminary data.</text>
</comment>
<proteinExistence type="inferred from homology"/>
<dbReference type="InterPro" id="IPR000873">
    <property type="entry name" value="AMP-dep_synth/lig_dom"/>
</dbReference>
<evidence type="ECO:0000256" key="1">
    <source>
        <dbReference type="ARBA" id="ARBA00006432"/>
    </source>
</evidence>
<feature type="domain" description="AMP-dependent synthetase/ligase" evidence="2">
    <location>
        <begin position="9"/>
        <end position="321"/>
    </location>
</feature>
<dbReference type="Pfam" id="PF00501">
    <property type="entry name" value="AMP-binding"/>
    <property type="match status" value="1"/>
</dbReference>
<protein>
    <submittedName>
        <fullName evidence="4">Acyl--CoA ligase</fullName>
    </submittedName>
</protein>
<dbReference type="InterPro" id="IPR025110">
    <property type="entry name" value="AMP-bd_C"/>
</dbReference>
<dbReference type="GO" id="GO:0006631">
    <property type="term" value="P:fatty acid metabolic process"/>
    <property type="evidence" value="ECO:0007669"/>
    <property type="project" value="TreeGrafter"/>
</dbReference>
<accession>A0A6P1CUI0</accession>
<dbReference type="Gene3D" id="3.40.50.12780">
    <property type="entry name" value="N-terminal domain of ligase-like"/>
    <property type="match status" value="1"/>
</dbReference>
<organism evidence="4 5">
    <name type="scientific">Nocardia cyriacigeorgica</name>
    <dbReference type="NCBI Taxonomy" id="135487"/>
    <lineage>
        <taxon>Bacteria</taxon>
        <taxon>Bacillati</taxon>
        <taxon>Actinomycetota</taxon>
        <taxon>Actinomycetes</taxon>
        <taxon>Mycobacteriales</taxon>
        <taxon>Nocardiaceae</taxon>
        <taxon>Nocardia</taxon>
    </lineage>
</organism>
<dbReference type="Gene3D" id="3.30.300.30">
    <property type="match status" value="1"/>
</dbReference>
<dbReference type="AlphaFoldDB" id="A0A6P1CUI0"/>
<evidence type="ECO:0000259" key="2">
    <source>
        <dbReference type="Pfam" id="PF00501"/>
    </source>
</evidence>
<dbReference type="InterPro" id="IPR042099">
    <property type="entry name" value="ANL_N_sf"/>
</dbReference>
<keyword evidence="4" id="KW-0436">Ligase</keyword>
<sequence>MLLHEELTRALREHPEARVSALRDSRSFAGLHLETDTKAAVLRRILPSYSRVLLMARNRPGYISTLLAIWRGGHLPILADPALSDPEVATLVGQCGIDAVIDENPVPGPQRPVVRTTEFDDQMWVHHTGVDADRPALAPDTELGRLTSGSTRTPACIEFSASAVLAAARGWTEVSELTSADVSLCFAGLYNGLAFNTTLIPNILAGADIVVPGVPPTAGVILRYTGATRPSILVAFPAAYERLSSYPPGDIAPQVRTALAAIRLRLSSAAPLAPEITDRVDQLSGPICDYYGIAETGPVTFRADPDDRRSLGTPIPGVSVRSGAGEASVLQVRTPSMGTTYLNYPGEFEAHLTDDGCYVTADVGEVVDGKVYLRGRAQPTLNIGGRKFGPEAIRAVIVDHPGVEDCHVVQVRTPTGRDCLGALIQAPHPIDQAALRRHMRAALADYKVPEVVVVVPRLPRGSAGKVKAAEARELVAAAFPDPASKAPS</sequence>
<dbReference type="Pfam" id="PF13193">
    <property type="entry name" value="AMP-binding_C"/>
    <property type="match status" value="1"/>
</dbReference>
<feature type="domain" description="AMP-binding enzyme C-terminal" evidence="3">
    <location>
        <begin position="395"/>
        <end position="465"/>
    </location>
</feature>
<dbReference type="GO" id="GO:0031956">
    <property type="term" value="F:medium-chain fatty acid-CoA ligase activity"/>
    <property type="evidence" value="ECO:0007669"/>
    <property type="project" value="TreeGrafter"/>
</dbReference>
<dbReference type="InterPro" id="IPR045851">
    <property type="entry name" value="AMP-bd_C_sf"/>
</dbReference>
<dbReference type="SUPFAM" id="SSF56801">
    <property type="entry name" value="Acetyl-CoA synthetase-like"/>
    <property type="match status" value="1"/>
</dbReference>
<gene>
    <name evidence="4" type="ORF">GV791_23250</name>
</gene>
<evidence type="ECO:0000313" key="4">
    <source>
        <dbReference type="EMBL" id="NEW35462.1"/>
    </source>
</evidence>
<reference evidence="4 5" key="1">
    <citation type="submission" date="2020-01" db="EMBL/GenBank/DDBJ databases">
        <title>Genetics and antimicrobial susceptibilities of Nocardia species isolated from the soil; a comparison with species isolated from humans.</title>
        <authorList>
            <person name="Carrasco G."/>
            <person name="Monzon S."/>
            <person name="Sansegundo M."/>
            <person name="Garcia E."/>
            <person name="Garrido N."/>
            <person name="Medina M.J."/>
            <person name="Villalon P."/>
            <person name="Ramirez-Arocha A.C."/>
            <person name="Jimenez P."/>
            <person name="Cuesta I."/>
            <person name="Valdezate S."/>
        </authorList>
    </citation>
    <scope>NUCLEOTIDE SEQUENCE [LARGE SCALE GENOMIC DNA]</scope>
    <source>
        <strain evidence="4 5">CNM20110626</strain>
    </source>
</reference>
<dbReference type="Proteomes" id="UP000471166">
    <property type="component" value="Unassembled WGS sequence"/>
</dbReference>
<evidence type="ECO:0000259" key="3">
    <source>
        <dbReference type="Pfam" id="PF13193"/>
    </source>
</evidence>
<dbReference type="EMBL" id="JAAGVB010000045">
    <property type="protein sequence ID" value="NEW35462.1"/>
    <property type="molecule type" value="Genomic_DNA"/>
</dbReference>
<dbReference type="PANTHER" id="PTHR43201:SF8">
    <property type="entry name" value="ACYL-COA SYNTHETASE FAMILY MEMBER 3"/>
    <property type="match status" value="1"/>
</dbReference>
<dbReference type="PANTHER" id="PTHR43201">
    <property type="entry name" value="ACYL-COA SYNTHETASE"/>
    <property type="match status" value="1"/>
</dbReference>
<comment type="similarity">
    <text evidence="1">Belongs to the ATP-dependent AMP-binding enzyme family.</text>
</comment>
<name>A0A6P1CUI0_9NOCA</name>
<evidence type="ECO:0000313" key="5">
    <source>
        <dbReference type="Proteomes" id="UP000471166"/>
    </source>
</evidence>
<dbReference type="RefSeq" id="WP_163846723.1">
    <property type="nucleotide sequence ID" value="NZ_JAAGVB010000045.1"/>
</dbReference>